<name>A0A2P6SKU9_ROSCH</name>
<accession>A0A2P6SKU9</accession>
<keyword evidence="1" id="KW-0418">Kinase</keyword>
<organism evidence="1 2">
    <name type="scientific">Rosa chinensis</name>
    <name type="common">China rose</name>
    <dbReference type="NCBI Taxonomy" id="74649"/>
    <lineage>
        <taxon>Eukaryota</taxon>
        <taxon>Viridiplantae</taxon>
        <taxon>Streptophyta</taxon>
        <taxon>Embryophyta</taxon>
        <taxon>Tracheophyta</taxon>
        <taxon>Spermatophyta</taxon>
        <taxon>Magnoliopsida</taxon>
        <taxon>eudicotyledons</taxon>
        <taxon>Gunneridae</taxon>
        <taxon>Pentapetalae</taxon>
        <taxon>rosids</taxon>
        <taxon>fabids</taxon>
        <taxon>Rosales</taxon>
        <taxon>Rosaceae</taxon>
        <taxon>Rosoideae</taxon>
        <taxon>Rosoideae incertae sedis</taxon>
        <taxon>Rosa</taxon>
    </lineage>
</organism>
<dbReference type="GO" id="GO:0004349">
    <property type="term" value="F:glutamate 5-kinase activity"/>
    <property type="evidence" value="ECO:0007669"/>
    <property type="project" value="UniProtKB-EC"/>
</dbReference>
<dbReference type="PANTHER" id="PTHR11063:SF8">
    <property type="entry name" value="DELTA-1-PYRROLINE-5-CARBOXYLATE SYNTHASE"/>
    <property type="match status" value="1"/>
</dbReference>
<evidence type="ECO:0000313" key="1">
    <source>
        <dbReference type="EMBL" id="PRQ59290.1"/>
    </source>
</evidence>
<keyword evidence="1" id="KW-0560">Oxidoreductase</keyword>
<evidence type="ECO:0000313" key="2">
    <source>
        <dbReference type="Proteomes" id="UP000238479"/>
    </source>
</evidence>
<keyword evidence="1" id="KW-0808">Transferase</keyword>
<dbReference type="GO" id="GO:0004350">
    <property type="term" value="F:glutamate-5-semialdehyde dehydrogenase activity"/>
    <property type="evidence" value="ECO:0007669"/>
    <property type="project" value="UniProtKB-EC"/>
</dbReference>
<protein>
    <submittedName>
        <fullName evidence="1">Putative glutamate-5-semialdehyde dehydrogenase, Glutamate 5-kinase</fullName>
        <ecNumber evidence="1">1.2.1.41</ecNumber>
        <ecNumber evidence="1">2.7.2.11</ecNumber>
    </submittedName>
</protein>
<dbReference type="AlphaFoldDB" id="A0A2P6SKU9"/>
<dbReference type="EC" id="2.7.2.11" evidence="1"/>
<dbReference type="EMBL" id="PDCK01000039">
    <property type="protein sequence ID" value="PRQ59290.1"/>
    <property type="molecule type" value="Genomic_DNA"/>
</dbReference>
<dbReference type="STRING" id="74649.A0A2P6SKU9"/>
<gene>
    <name evidence="1" type="ORF">RchiOBHm_Chr1g0368561</name>
</gene>
<dbReference type="SUPFAM" id="SSF53720">
    <property type="entry name" value="ALDH-like"/>
    <property type="match status" value="1"/>
</dbReference>
<dbReference type="PANTHER" id="PTHR11063">
    <property type="entry name" value="GLUTAMATE SEMIALDEHYDE DEHYDROGENASE"/>
    <property type="match status" value="1"/>
</dbReference>
<dbReference type="InterPro" id="IPR016161">
    <property type="entry name" value="Ald_DH/histidinol_DH"/>
</dbReference>
<dbReference type="EC" id="1.2.1.41" evidence="1"/>
<sequence length="95" mass="10569">MDMAKQIVLDAKINYPAACNAMETLLVHKDLMHTAEFNDLIVQLRHKGVTLFGGPRASSLLNIPRDSLHIEYSSMACTVEVVDEVHAAIEHINKN</sequence>
<proteinExistence type="predicted"/>
<dbReference type="Gramene" id="PRQ59290">
    <property type="protein sequence ID" value="PRQ59290"/>
    <property type="gene ID" value="RchiOBHm_Chr1g0368561"/>
</dbReference>
<dbReference type="InterPro" id="IPR016163">
    <property type="entry name" value="Ald_DH_C"/>
</dbReference>
<keyword evidence="2" id="KW-1185">Reference proteome</keyword>
<reference evidence="1 2" key="1">
    <citation type="journal article" date="2018" name="Nat. Genet.">
        <title>The Rosa genome provides new insights in the design of modern roses.</title>
        <authorList>
            <person name="Bendahmane M."/>
        </authorList>
    </citation>
    <scope>NUCLEOTIDE SEQUENCE [LARGE SCALE GENOMIC DNA]</scope>
    <source>
        <strain evidence="2">cv. Old Blush</strain>
    </source>
</reference>
<dbReference type="Proteomes" id="UP000238479">
    <property type="component" value="Chromosome 1"/>
</dbReference>
<comment type="caution">
    <text evidence="1">The sequence shown here is derived from an EMBL/GenBank/DDBJ whole genome shotgun (WGS) entry which is preliminary data.</text>
</comment>
<dbReference type="Gene3D" id="3.40.309.10">
    <property type="entry name" value="Aldehyde Dehydrogenase, Chain A, domain 2"/>
    <property type="match status" value="1"/>
</dbReference>